<keyword evidence="7" id="KW-1185">Reference proteome</keyword>
<feature type="signal peptide" evidence="4">
    <location>
        <begin position="1"/>
        <end position="17"/>
    </location>
</feature>
<reference evidence="6" key="1">
    <citation type="submission" date="2022-03" db="EMBL/GenBank/DDBJ databases">
        <authorList>
            <person name="Tunstrom K."/>
        </authorList>
    </citation>
    <scope>NUCLEOTIDE SEQUENCE</scope>
</reference>
<feature type="compositionally biased region" description="Low complexity" evidence="3">
    <location>
        <begin position="506"/>
        <end position="518"/>
    </location>
</feature>
<evidence type="ECO:0000256" key="3">
    <source>
        <dbReference type="SAM" id="MobiDB-lite"/>
    </source>
</evidence>
<comment type="caution">
    <text evidence="6">The sequence shown here is derived from an EMBL/GenBank/DDBJ whole genome shotgun (WGS) entry which is preliminary data.</text>
</comment>
<name>A0AAU9U2U7_EUPED</name>
<keyword evidence="2" id="KW-0378">Hydrolase</keyword>
<dbReference type="InterPro" id="IPR043957">
    <property type="entry name" value="Vanin_C"/>
</dbReference>
<evidence type="ECO:0000259" key="5">
    <source>
        <dbReference type="PROSITE" id="PS50263"/>
    </source>
</evidence>
<dbReference type="EMBL" id="CAKOGL010000013">
    <property type="protein sequence ID" value="CAH2093811.1"/>
    <property type="molecule type" value="Genomic_DNA"/>
</dbReference>
<evidence type="ECO:0000313" key="7">
    <source>
        <dbReference type="Proteomes" id="UP001153954"/>
    </source>
</evidence>
<accession>A0AAU9U2U7</accession>
<proteinExistence type="inferred from homology"/>
<feature type="region of interest" description="Disordered" evidence="3">
    <location>
        <begin position="492"/>
        <end position="524"/>
    </location>
</feature>
<dbReference type="GO" id="GO:0016787">
    <property type="term" value="F:hydrolase activity"/>
    <property type="evidence" value="ECO:0007669"/>
    <property type="project" value="UniProtKB-KW"/>
</dbReference>
<keyword evidence="4" id="KW-0732">Signal</keyword>
<dbReference type="InterPro" id="IPR003010">
    <property type="entry name" value="C-N_Hydrolase"/>
</dbReference>
<feature type="domain" description="CN hydrolase" evidence="5">
    <location>
        <begin position="26"/>
        <end position="286"/>
    </location>
</feature>
<dbReference type="SUPFAM" id="SSF56317">
    <property type="entry name" value="Carbon-nitrogen hydrolase"/>
    <property type="match status" value="1"/>
</dbReference>
<dbReference type="Pfam" id="PF00795">
    <property type="entry name" value="CN_hydrolase"/>
    <property type="match status" value="1"/>
</dbReference>
<gene>
    <name evidence="6" type="ORF">EEDITHA_LOCUS9441</name>
</gene>
<dbReference type="Pfam" id="PF19018">
    <property type="entry name" value="Vanin_C"/>
    <property type="match status" value="1"/>
</dbReference>
<evidence type="ECO:0000256" key="1">
    <source>
        <dbReference type="ARBA" id="ARBA00008225"/>
    </source>
</evidence>
<feature type="chain" id="PRO_5043314292" description="CN hydrolase domain-containing protein" evidence="4">
    <location>
        <begin position="18"/>
        <end position="543"/>
    </location>
</feature>
<feature type="compositionally biased region" description="Polar residues" evidence="3">
    <location>
        <begin position="492"/>
        <end position="501"/>
    </location>
</feature>
<dbReference type="Gene3D" id="3.60.110.10">
    <property type="entry name" value="Carbon-nitrogen hydrolase"/>
    <property type="match status" value="1"/>
</dbReference>
<comment type="similarity">
    <text evidence="1">Belongs to the carbon-nitrogen hydrolase superfamily. BTD/VNN family.</text>
</comment>
<protein>
    <recommendedName>
        <fullName evidence="5">CN hydrolase domain-containing protein</fullName>
    </recommendedName>
</protein>
<evidence type="ECO:0000313" key="6">
    <source>
        <dbReference type="EMBL" id="CAH2093811.1"/>
    </source>
</evidence>
<dbReference type="InterPro" id="IPR040154">
    <property type="entry name" value="Biotinidase/VNN"/>
</dbReference>
<dbReference type="InterPro" id="IPR036526">
    <property type="entry name" value="C-N_Hydrolase_sf"/>
</dbReference>
<organism evidence="6 7">
    <name type="scientific">Euphydryas editha</name>
    <name type="common">Edith's checkerspot</name>
    <dbReference type="NCBI Taxonomy" id="104508"/>
    <lineage>
        <taxon>Eukaryota</taxon>
        <taxon>Metazoa</taxon>
        <taxon>Ecdysozoa</taxon>
        <taxon>Arthropoda</taxon>
        <taxon>Hexapoda</taxon>
        <taxon>Insecta</taxon>
        <taxon>Pterygota</taxon>
        <taxon>Neoptera</taxon>
        <taxon>Endopterygota</taxon>
        <taxon>Lepidoptera</taxon>
        <taxon>Glossata</taxon>
        <taxon>Ditrysia</taxon>
        <taxon>Papilionoidea</taxon>
        <taxon>Nymphalidae</taxon>
        <taxon>Nymphalinae</taxon>
        <taxon>Euphydryas</taxon>
    </lineage>
</organism>
<sequence length="543" mass="60450">MFCSLLFLSLCVFYSDQRSTPEDDSYIAAVVEYQVSANSAVNLENYVRLIQDAGEQGADIVVFPEMTLTRGNSVTIPMNSTVREFPVPALHPELYDEVLVSISAAARQNEIYVVINIQEIVNCITNPNDEYCPQLNLYYFNTNVVFDRNGTIIDRYRKINLFGEFTRTPALRPDLGIFETDFGVTFGHFICFDLMFQVPAVQVVQRHNITDVVFTTMWFSEMPYLTAVEIQQAYAQTMNVNFLAAGANNVLVGSAGSGIYSGSAGALISIMPGQPTTRVLVSKVPKVPGQLMPQDTYPGPIYDDPAAMDNLVLITDPSLPSHVTRLLRNGSQEFTLIDKDVVCHFRVNLAQREGEMNYRYRAAAFSGVRSFSGMATGGNRVCSVIACTGESIDTCGRRFENYISNTTGIFEELRIIATLPTPRKDNELDADRSAYFPVTLNTEIMPLRSDDYTFQQLSILNIVSIYDFLLTNTNVELYTFAIWGREYTTDAQLASPPSNQHDSAETTTTTTTTPTPTTAQPGSSTTHRINFILFIGSIIIYLR</sequence>
<dbReference type="PROSITE" id="PS50263">
    <property type="entry name" value="CN_HYDROLASE"/>
    <property type="match status" value="1"/>
</dbReference>
<dbReference type="PANTHER" id="PTHR10609:SF14">
    <property type="entry name" value="BIOTINIDASE"/>
    <property type="match status" value="1"/>
</dbReference>
<dbReference type="AlphaFoldDB" id="A0AAU9U2U7"/>
<dbReference type="PANTHER" id="PTHR10609">
    <property type="entry name" value="BIOTINIDASE-RELATED"/>
    <property type="match status" value="1"/>
</dbReference>
<evidence type="ECO:0000256" key="2">
    <source>
        <dbReference type="ARBA" id="ARBA00022801"/>
    </source>
</evidence>
<dbReference type="Proteomes" id="UP001153954">
    <property type="component" value="Unassembled WGS sequence"/>
</dbReference>
<evidence type="ECO:0000256" key="4">
    <source>
        <dbReference type="SAM" id="SignalP"/>
    </source>
</evidence>